<dbReference type="OrthoDB" id="7593450at2"/>
<accession>A0A1M4XS41</accession>
<dbReference type="Proteomes" id="UP000184128">
    <property type="component" value="Unassembled WGS sequence"/>
</dbReference>
<dbReference type="InterPro" id="IPR011990">
    <property type="entry name" value="TPR-like_helical_dom_sf"/>
</dbReference>
<dbReference type="InterPro" id="IPR010323">
    <property type="entry name" value="DUF924"/>
</dbReference>
<proteinExistence type="predicted"/>
<dbReference type="EMBL" id="FQUF01000023">
    <property type="protein sequence ID" value="SHE96309.1"/>
    <property type="molecule type" value="Genomic_DNA"/>
</dbReference>
<name>A0A1M4XS41_9LACT</name>
<protein>
    <submittedName>
        <fullName evidence="1">Uncharacterized conserved protein, DUF924 family</fullName>
    </submittedName>
</protein>
<dbReference type="Gene3D" id="1.20.58.320">
    <property type="entry name" value="TPR-like"/>
    <property type="match status" value="1"/>
</dbReference>
<evidence type="ECO:0000313" key="2">
    <source>
        <dbReference type="Proteomes" id="UP000184128"/>
    </source>
</evidence>
<evidence type="ECO:0000313" key="1">
    <source>
        <dbReference type="EMBL" id="SHE96309.1"/>
    </source>
</evidence>
<organism evidence="1 2">
    <name type="scientific">Atopostipes suicloacalis DSM 15692</name>
    <dbReference type="NCBI Taxonomy" id="1121025"/>
    <lineage>
        <taxon>Bacteria</taxon>
        <taxon>Bacillati</taxon>
        <taxon>Bacillota</taxon>
        <taxon>Bacilli</taxon>
        <taxon>Lactobacillales</taxon>
        <taxon>Carnobacteriaceae</taxon>
        <taxon>Atopostipes</taxon>
    </lineage>
</organism>
<dbReference type="AlphaFoldDB" id="A0A1M4XS41"/>
<gene>
    <name evidence="1" type="ORF">SAMN02745249_01513</name>
</gene>
<keyword evidence="2" id="KW-1185">Reference proteome</keyword>
<dbReference type="SUPFAM" id="SSF48452">
    <property type="entry name" value="TPR-like"/>
    <property type="match status" value="1"/>
</dbReference>
<dbReference type="STRING" id="1121025.SAMN02745249_01513"/>
<reference evidence="1 2" key="1">
    <citation type="submission" date="2016-11" db="EMBL/GenBank/DDBJ databases">
        <authorList>
            <person name="Jaros S."/>
            <person name="Januszkiewicz K."/>
            <person name="Wedrychowicz H."/>
        </authorList>
    </citation>
    <scope>NUCLEOTIDE SEQUENCE [LARGE SCALE GENOMIC DNA]</scope>
    <source>
        <strain evidence="1 2">DSM 15692</strain>
    </source>
</reference>
<dbReference type="RefSeq" id="WP_073298257.1">
    <property type="nucleotide sequence ID" value="NZ_FQUF01000023.1"/>
</dbReference>
<sequence>MKIVPAKEVYEFWFNEENKKYWFEKNEDFDNEIHKRFYDTWEAARQGLLYEWRKTYEGALAEIIVLDQFSRNLNRGTMLSYAQDKMALILSQNLMQHYPEYKDRPKDEINFIYLPWMHSESKEIHKQTEKLYLDLDDEESTKYMKQHKEIIDRFGRYPYRNEKMGRTSTAEELDFIRNNGFDFTK</sequence>
<dbReference type="Pfam" id="PF06041">
    <property type="entry name" value="DUF924"/>
    <property type="match status" value="1"/>
</dbReference>
<dbReference type="Gene3D" id="1.25.40.10">
    <property type="entry name" value="Tetratricopeptide repeat domain"/>
    <property type="match status" value="1"/>
</dbReference>